<accession>A0A2C6WSW4</accession>
<dbReference type="RefSeq" id="WP_099089067.1">
    <property type="nucleotide sequence ID" value="NZ_CP093217.1"/>
</dbReference>
<reference evidence="1" key="1">
    <citation type="journal article" date="2017" name="Appl. Environ. Microbiol.">
        <title>Staphylococcus edaphicus sp. nov., isolated in Antarctica, harbours mecC gene and genomic islands with suspected role in adaptation to extreme environment.</title>
        <authorList>
            <person name="Pantucek R."/>
            <person name="Sedlacek I."/>
            <person name="Indrakova A."/>
            <person name="Vrbovska V."/>
            <person name="Maslanova I."/>
            <person name="Kovarovic V."/>
            <person name="Svec P."/>
            <person name="Kralova S."/>
            <person name="Kristofova L."/>
            <person name="Keklakova J."/>
            <person name="Petras P."/>
            <person name="Doskar J."/>
        </authorList>
    </citation>
    <scope>NUCLEOTIDE SEQUENCE</scope>
    <source>
        <strain evidence="1">CCM 8730</strain>
    </source>
</reference>
<dbReference type="OrthoDB" id="2411228at2"/>
<dbReference type="Proteomes" id="UP001056588">
    <property type="component" value="Chromosome"/>
</dbReference>
<protein>
    <submittedName>
        <fullName evidence="2">YtxH domain-containing protein</fullName>
    </submittedName>
</protein>
<evidence type="ECO:0000313" key="1">
    <source>
        <dbReference type="EMBL" id="PHK50836.1"/>
    </source>
</evidence>
<name>A0A2C6WSW4_9STAP</name>
<evidence type="ECO:0000313" key="3">
    <source>
        <dbReference type="Proteomes" id="UP000223828"/>
    </source>
</evidence>
<keyword evidence="4" id="KW-1185">Reference proteome</keyword>
<evidence type="ECO:0000313" key="4">
    <source>
        <dbReference type="Proteomes" id="UP001056588"/>
    </source>
</evidence>
<reference evidence="2" key="4">
    <citation type="submission" date="2022-03" db="EMBL/GenBank/DDBJ databases">
        <title>Complete Genome Sequence of Staphylococcus edaphicus strain CCM 8731.</title>
        <authorList>
            <person name="Rimmer C.O."/>
            <person name="Thomas J.C."/>
        </authorList>
    </citation>
    <scope>NUCLEOTIDE SEQUENCE</scope>
    <source>
        <strain evidence="2">CCM 8731</strain>
    </source>
</reference>
<reference evidence="3" key="2">
    <citation type="submission" date="2017-10" db="EMBL/GenBank/DDBJ databases">
        <title>Staphylococcus edaphicus sp. nov., isolated in Antarctica, harbouring mecC gene and genomic islands essential in adaptation to extreme environment.</title>
        <authorList>
            <person name="Pantucek R."/>
            <person name="Sedlacek I."/>
            <person name="Indrakova A."/>
            <person name="Vrbovska V."/>
            <person name="Maslanova I."/>
            <person name="Kovarovic V."/>
            <person name="Svec P."/>
            <person name="Kralova S."/>
            <person name="Kristofova L."/>
            <person name="Keklakova J."/>
            <person name="Petras P."/>
            <person name="Doskar J."/>
        </authorList>
    </citation>
    <scope>NUCLEOTIDE SEQUENCE [LARGE SCALE GENOMIC DNA]</scope>
    <source>
        <strain evidence="3">CCM 5085</strain>
    </source>
</reference>
<organism evidence="1 3">
    <name type="scientific">Staphylococcus edaphicus</name>
    <dbReference type="NCBI Taxonomy" id="1955013"/>
    <lineage>
        <taxon>Bacteria</taxon>
        <taxon>Bacillati</taxon>
        <taxon>Bacillota</taxon>
        <taxon>Bacilli</taxon>
        <taxon>Bacillales</taxon>
        <taxon>Staphylococcaceae</taxon>
        <taxon>Staphylococcus</taxon>
    </lineage>
</organism>
<dbReference type="AlphaFoldDB" id="A0A2C6WSW4"/>
<gene>
    <name evidence="1" type="ORF">BTJ66_00585</name>
    <name evidence="2" type="ORF">MNY58_05550</name>
</gene>
<dbReference type="Proteomes" id="UP000223828">
    <property type="component" value="Unassembled WGS sequence"/>
</dbReference>
<proteinExistence type="predicted"/>
<evidence type="ECO:0000313" key="2">
    <source>
        <dbReference type="EMBL" id="UQW82530.1"/>
    </source>
</evidence>
<dbReference type="EMBL" id="MRZN01000001">
    <property type="protein sequence ID" value="PHK50836.1"/>
    <property type="molecule type" value="Genomic_DNA"/>
</dbReference>
<sequence length="124" mass="13602">MKTAQILLGLGAGVATGLGVALMNRDKKDSNQFTAHAKKPTGAESEFDREINTIKQSVNDIANYISQIKTESTEFGSSIGDEVKTMIGDFKSDINPNIENLQSHIENLQNRGEEISKAFEKDEK</sequence>
<reference evidence="1" key="3">
    <citation type="submission" date="2017-10" db="EMBL/GenBank/DDBJ databases">
        <authorList>
            <person name="Vrbovska V."/>
            <person name="Kovarovic V."/>
            <person name="Indrakova A."/>
        </authorList>
    </citation>
    <scope>NUCLEOTIDE SEQUENCE</scope>
    <source>
        <strain evidence="1">CCM 8730</strain>
    </source>
</reference>
<dbReference type="EMBL" id="CP093217">
    <property type="protein sequence ID" value="UQW82530.1"/>
    <property type="molecule type" value="Genomic_DNA"/>
</dbReference>